<dbReference type="EMBL" id="KV417588">
    <property type="protein sequence ID" value="KZP16897.1"/>
    <property type="molecule type" value="Genomic_DNA"/>
</dbReference>
<evidence type="ECO:0000313" key="2">
    <source>
        <dbReference type="Proteomes" id="UP000076532"/>
    </source>
</evidence>
<protein>
    <submittedName>
        <fullName evidence="1">Uncharacterized protein</fullName>
    </submittedName>
</protein>
<keyword evidence="2" id="KW-1185">Reference proteome</keyword>
<proteinExistence type="predicted"/>
<reference evidence="1 2" key="1">
    <citation type="journal article" date="2016" name="Mol. Biol. Evol.">
        <title>Comparative Genomics of Early-Diverging Mushroom-Forming Fungi Provides Insights into the Origins of Lignocellulose Decay Capabilities.</title>
        <authorList>
            <person name="Nagy L.G."/>
            <person name="Riley R."/>
            <person name="Tritt A."/>
            <person name="Adam C."/>
            <person name="Daum C."/>
            <person name="Floudas D."/>
            <person name="Sun H."/>
            <person name="Yadav J.S."/>
            <person name="Pangilinan J."/>
            <person name="Larsson K.H."/>
            <person name="Matsuura K."/>
            <person name="Barry K."/>
            <person name="Labutti K."/>
            <person name="Kuo R."/>
            <person name="Ohm R.A."/>
            <person name="Bhattacharya S.S."/>
            <person name="Shirouzu T."/>
            <person name="Yoshinaga Y."/>
            <person name="Martin F.M."/>
            <person name="Grigoriev I.V."/>
            <person name="Hibbett D.S."/>
        </authorList>
    </citation>
    <scope>NUCLEOTIDE SEQUENCE [LARGE SCALE GENOMIC DNA]</scope>
    <source>
        <strain evidence="1 2">CBS 109695</strain>
    </source>
</reference>
<dbReference type="Proteomes" id="UP000076532">
    <property type="component" value="Unassembled WGS sequence"/>
</dbReference>
<evidence type="ECO:0000313" key="1">
    <source>
        <dbReference type="EMBL" id="KZP16897.1"/>
    </source>
</evidence>
<gene>
    <name evidence="1" type="ORF">FIBSPDRAFT_38690</name>
</gene>
<name>A0A166FK98_9AGAM</name>
<organism evidence="1 2">
    <name type="scientific">Athelia psychrophila</name>
    <dbReference type="NCBI Taxonomy" id="1759441"/>
    <lineage>
        <taxon>Eukaryota</taxon>
        <taxon>Fungi</taxon>
        <taxon>Dikarya</taxon>
        <taxon>Basidiomycota</taxon>
        <taxon>Agaricomycotina</taxon>
        <taxon>Agaricomycetes</taxon>
        <taxon>Agaricomycetidae</taxon>
        <taxon>Atheliales</taxon>
        <taxon>Atheliaceae</taxon>
        <taxon>Athelia</taxon>
    </lineage>
</organism>
<accession>A0A166FK98</accession>
<sequence>MPDLRLERPMVGRWPQVAHPVVACVRINHCTACYYVQPIGSHNRIALFISLIPFYCCTSGQVLGKSSAPSCEVRLSHAWPRHSLLNRTLQNTSKMSGCNSGSRNAAWPGLTTQLKVELHPSKMLSTSHLLQAMICGLARPSGATQIEMNAPEMPRD</sequence>
<dbReference type="AlphaFoldDB" id="A0A166FK98"/>